<feature type="transmembrane region" description="Helical" evidence="1">
    <location>
        <begin position="83"/>
        <end position="100"/>
    </location>
</feature>
<accession>A0ABW5PI46</accession>
<keyword evidence="1" id="KW-0812">Transmembrane</keyword>
<reference evidence="3" key="1">
    <citation type="journal article" date="2019" name="Int. J. Syst. Evol. Microbiol.">
        <title>The Global Catalogue of Microorganisms (GCM) 10K type strain sequencing project: providing services to taxonomists for standard genome sequencing and annotation.</title>
        <authorList>
            <consortium name="The Broad Institute Genomics Platform"/>
            <consortium name="The Broad Institute Genome Sequencing Center for Infectious Disease"/>
            <person name="Wu L."/>
            <person name="Ma J."/>
        </authorList>
    </citation>
    <scope>NUCLEOTIDE SEQUENCE [LARGE SCALE GENOMIC DNA]</scope>
    <source>
        <strain evidence="3">KCTC 3950</strain>
    </source>
</reference>
<dbReference type="EMBL" id="JBHUME010000013">
    <property type="protein sequence ID" value="MFD2614721.1"/>
    <property type="molecule type" value="Genomic_DNA"/>
</dbReference>
<evidence type="ECO:0000313" key="2">
    <source>
        <dbReference type="EMBL" id="MFD2614721.1"/>
    </source>
</evidence>
<dbReference type="RefSeq" id="WP_377605908.1">
    <property type="nucleotide sequence ID" value="NZ_JBHUME010000013.1"/>
</dbReference>
<proteinExistence type="predicted"/>
<protein>
    <recommendedName>
        <fullName evidence="4">Type II secretion system protein GspF domain-containing protein</fullName>
    </recommendedName>
</protein>
<feature type="transmembrane region" description="Helical" evidence="1">
    <location>
        <begin position="6"/>
        <end position="24"/>
    </location>
</feature>
<gene>
    <name evidence="2" type="ORF">ACFSUF_20105</name>
</gene>
<name>A0ABW5PI46_9BACL</name>
<keyword evidence="1" id="KW-1133">Transmembrane helix</keyword>
<feature type="transmembrane region" description="Helical" evidence="1">
    <location>
        <begin position="257"/>
        <end position="277"/>
    </location>
</feature>
<sequence>MIFALFILFTIGVALIVFPVLFSFKFQRRIRTSAVRERRKRKNSDSLKSLILKENNKLSNIKINRLLKVSGHPWGWTAFHVRLAQLLFPLGAAFMIYALYEIKVAMQGSMQFPIIVFVICTVSGYALPLVLLRLIANKRKEMLAAEIVIFSHRLVVCITDKTPLYYAIKRAGRVCKILKPHIDELLIDWMENPRQAIHTFADKIGINEILPVTNTLLASWNAPEDRLIELFQQQIRNIDTMRDFHIKKKIEVSPLRVTFIIMVPFIVAVALVLMPWYKGFIDILSQNI</sequence>
<evidence type="ECO:0000313" key="3">
    <source>
        <dbReference type="Proteomes" id="UP001597541"/>
    </source>
</evidence>
<evidence type="ECO:0000256" key="1">
    <source>
        <dbReference type="SAM" id="Phobius"/>
    </source>
</evidence>
<keyword evidence="1" id="KW-0472">Membrane</keyword>
<organism evidence="2 3">
    <name type="scientific">Paenibacillus gansuensis</name>
    <dbReference type="NCBI Taxonomy" id="306542"/>
    <lineage>
        <taxon>Bacteria</taxon>
        <taxon>Bacillati</taxon>
        <taxon>Bacillota</taxon>
        <taxon>Bacilli</taxon>
        <taxon>Bacillales</taxon>
        <taxon>Paenibacillaceae</taxon>
        <taxon>Paenibacillus</taxon>
    </lineage>
</organism>
<comment type="caution">
    <text evidence="2">The sequence shown here is derived from an EMBL/GenBank/DDBJ whole genome shotgun (WGS) entry which is preliminary data.</text>
</comment>
<evidence type="ECO:0008006" key="4">
    <source>
        <dbReference type="Google" id="ProtNLM"/>
    </source>
</evidence>
<feature type="transmembrane region" description="Helical" evidence="1">
    <location>
        <begin position="112"/>
        <end position="132"/>
    </location>
</feature>
<keyword evidence="3" id="KW-1185">Reference proteome</keyword>
<dbReference type="Proteomes" id="UP001597541">
    <property type="component" value="Unassembled WGS sequence"/>
</dbReference>